<feature type="region of interest" description="Disordered" evidence="1">
    <location>
        <begin position="77"/>
        <end position="104"/>
    </location>
</feature>
<accession>A0ABV0QA31</accession>
<name>A0ABV0QA31_9TELE</name>
<protein>
    <submittedName>
        <fullName evidence="2">Uncharacterized protein</fullName>
    </submittedName>
</protein>
<dbReference type="Proteomes" id="UP001434883">
    <property type="component" value="Unassembled WGS sequence"/>
</dbReference>
<evidence type="ECO:0000313" key="2">
    <source>
        <dbReference type="EMBL" id="MEQ2192691.1"/>
    </source>
</evidence>
<sequence length="158" mass="16922">AVIQNSFSNGGSPGGEAVGGETRFAYFPAAAVSDGAAVSVQGADPALTQAGGSVLCFCSGEKKTRQDQQLDRHVVEADPRLQRGHQNRSGEMLEPGRRTVEPARPNTLTTRSKLCVLLRVKEASCPKPVTTSESSVRTTSGCRRATKRWSGWRWTTSC</sequence>
<evidence type="ECO:0000313" key="3">
    <source>
        <dbReference type="Proteomes" id="UP001434883"/>
    </source>
</evidence>
<organism evidence="2 3">
    <name type="scientific">Xenoophorus captivus</name>
    <dbReference type="NCBI Taxonomy" id="1517983"/>
    <lineage>
        <taxon>Eukaryota</taxon>
        <taxon>Metazoa</taxon>
        <taxon>Chordata</taxon>
        <taxon>Craniata</taxon>
        <taxon>Vertebrata</taxon>
        <taxon>Euteleostomi</taxon>
        <taxon>Actinopterygii</taxon>
        <taxon>Neopterygii</taxon>
        <taxon>Teleostei</taxon>
        <taxon>Neoteleostei</taxon>
        <taxon>Acanthomorphata</taxon>
        <taxon>Ovalentaria</taxon>
        <taxon>Atherinomorphae</taxon>
        <taxon>Cyprinodontiformes</taxon>
        <taxon>Goodeidae</taxon>
        <taxon>Xenoophorus</taxon>
    </lineage>
</organism>
<dbReference type="EMBL" id="JAHRIN010003220">
    <property type="protein sequence ID" value="MEQ2192691.1"/>
    <property type="molecule type" value="Genomic_DNA"/>
</dbReference>
<proteinExistence type="predicted"/>
<keyword evidence="3" id="KW-1185">Reference proteome</keyword>
<gene>
    <name evidence="2" type="ORF">XENOCAPTIV_015549</name>
</gene>
<comment type="caution">
    <text evidence="2">The sequence shown here is derived from an EMBL/GenBank/DDBJ whole genome shotgun (WGS) entry which is preliminary data.</text>
</comment>
<evidence type="ECO:0000256" key="1">
    <source>
        <dbReference type="SAM" id="MobiDB-lite"/>
    </source>
</evidence>
<reference evidence="2 3" key="1">
    <citation type="submission" date="2021-06" db="EMBL/GenBank/DDBJ databases">
        <authorList>
            <person name="Palmer J.M."/>
        </authorList>
    </citation>
    <scope>NUCLEOTIDE SEQUENCE [LARGE SCALE GENOMIC DNA]</scope>
    <source>
        <strain evidence="2 3">XC_2019</strain>
        <tissue evidence="2">Muscle</tissue>
    </source>
</reference>
<feature type="non-terminal residue" evidence="2">
    <location>
        <position position="1"/>
    </location>
</feature>